<feature type="compositionally biased region" description="Basic and acidic residues" evidence="1">
    <location>
        <begin position="123"/>
        <end position="141"/>
    </location>
</feature>
<name>A0ABS5JHX2_9GAMM</name>
<feature type="region of interest" description="Disordered" evidence="1">
    <location>
        <begin position="91"/>
        <end position="144"/>
    </location>
</feature>
<dbReference type="Pfam" id="PF11692">
    <property type="entry name" value="DUF3289"/>
    <property type="match status" value="1"/>
</dbReference>
<dbReference type="EMBL" id="JAERKB010000008">
    <property type="protein sequence ID" value="MBS0969572.1"/>
    <property type="molecule type" value="Genomic_DNA"/>
</dbReference>
<feature type="compositionally biased region" description="Basic and acidic residues" evidence="1">
    <location>
        <begin position="99"/>
        <end position="109"/>
    </location>
</feature>
<dbReference type="NCBIfam" id="TIGR03034">
    <property type="entry name" value="YPO3983 family protein"/>
    <property type="match status" value="1"/>
</dbReference>
<dbReference type="Proteomes" id="UP000680634">
    <property type="component" value="Unassembled WGS sequence"/>
</dbReference>
<reference evidence="2 3" key="1">
    <citation type="submission" date="2020-12" db="EMBL/GenBank/DDBJ databases">
        <authorList>
            <person name="Mcmullen J.G."/>
        </authorList>
    </citation>
    <scope>NUCLEOTIDE SEQUENCE [LARGE SCALE GENOMIC DNA]</scope>
    <source>
        <strain evidence="2 3">JGM97</strain>
    </source>
</reference>
<dbReference type="CDD" id="cd14744">
    <property type="entry name" value="PAAR_CT_2"/>
    <property type="match status" value="1"/>
</dbReference>
<proteinExistence type="predicted"/>
<evidence type="ECO:0000256" key="1">
    <source>
        <dbReference type="SAM" id="MobiDB-lite"/>
    </source>
</evidence>
<keyword evidence="3" id="KW-1185">Reference proteome</keyword>
<sequence>MAKGYFLVRGDRTNCGGVIAGGAEDHTLFGRPAARERDEVTCGVYPGKFYIKGGIETDTIHGRRMAGTLDSVSTCPCQARFVPSLLKDTYEKAPSQGTNDERAFWDKRQSSAAQRAALTEPEVFSKEQEEQEPEKEQENHSEPLPLPALIFATENNMDDYRAKDMHHGDLDEQTLKKRYKLNDISTRVNPWTGVKIDPAYRGFSLFQKKEKLSKEAVAAILFDEFRDLSDMFSFYGDYQGLIRKMITHMQYHHGQPFSDPLLDKALEAQILGDITGESTLQIINQTLIDYIAWNNNYYPKASKKDFKDKLSQSILPKFNKLIDRTNGLVISVHDTWSTHIFLESLEVDTDSFKATIRYRIQDHFGLDDTDILHPIYRKLRIFRIWFLLQRWEEYNYRPFITEINATVTINGGRNEKI</sequence>
<evidence type="ECO:0000313" key="3">
    <source>
        <dbReference type="Proteomes" id="UP000680634"/>
    </source>
</evidence>
<protein>
    <submittedName>
        <fullName evidence="2">PAAR domain-containing protein</fullName>
    </submittedName>
</protein>
<gene>
    <name evidence="2" type="ORF">JK232_11790</name>
</gene>
<comment type="caution">
    <text evidence="2">The sequence shown here is derived from an EMBL/GenBank/DDBJ whole genome shotgun (WGS) entry which is preliminary data.</text>
</comment>
<dbReference type="RefSeq" id="WP_212589244.1">
    <property type="nucleotide sequence ID" value="NZ_JAERKB010000008.1"/>
</dbReference>
<evidence type="ECO:0000313" key="2">
    <source>
        <dbReference type="EMBL" id="MBS0969572.1"/>
    </source>
</evidence>
<accession>A0ABS5JHX2</accession>
<reference evidence="3" key="2">
    <citation type="submission" date="2023-07" db="EMBL/GenBank/DDBJ databases">
        <title>Genome-inferred correspondence between phylogeny and metabolic traits in the wild Drosophila gut microbiome.</title>
        <authorList>
            <person name="Bueno E."/>
            <person name="Blow F."/>
            <person name="Douglas A.E."/>
        </authorList>
    </citation>
    <scope>NUCLEOTIDE SEQUENCE [LARGE SCALE GENOMIC DNA]</scope>
    <source>
        <strain evidence="3">JGM97</strain>
    </source>
</reference>
<organism evidence="2 3">
    <name type="scientific">Nissabacter archeti</name>
    <dbReference type="NCBI Taxonomy" id="1917880"/>
    <lineage>
        <taxon>Bacteria</taxon>
        <taxon>Pseudomonadati</taxon>
        <taxon>Pseudomonadota</taxon>
        <taxon>Gammaproteobacteria</taxon>
        <taxon>Enterobacterales</taxon>
        <taxon>Yersiniaceae</taxon>
        <taxon>Nissabacter</taxon>
    </lineage>
</organism>
<dbReference type="InterPro" id="IPR017483">
    <property type="entry name" value="CHP03034"/>
</dbReference>